<dbReference type="PROSITE" id="PS00019">
    <property type="entry name" value="ACTININ_1"/>
    <property type="match status" value="1"/>
</dbReference>
<dbReference type="GO" id="GO:0005856">
    <property type="term" value="C:cytoskeleton"/>
    <property type="evidence" value="ECO:0007669"/>
    <property type="project" value="UniProtKB-SubCell"/>
</dbReference>
<evidence type="ECO:0000259" key="17">
    <source>
        <dbReference type="PROSITE" id="PS50021"/>
    </source>
</evidence>
<feature type="compositionally biased region" description="Polar residues" evidence="16">
    <location>
        <begin position="966"/>
        <end position="983"/>
    </location>
</feature>
<feature type="coiled-coil region" evidence="15">
    <location>
        <begin position="4755"/>
        <end position="4782"/>
    </location>
</feature>
<evidence type="ECO:0000256" key="11">
    <source>
        <dbReference type="ARBA" id="ARBA00023212"/>
    </source>
</evidence>
<reference evidence="19" key="2">
    <citation type="submission" date="2025-08" db="UniProtKB">
        <authorList>
            <consortium name="Ensembl"/>
        </authorList>
    </citation>
    <scope>IDENTIFICATION</scope>
</reference>
<evidence type="ECO:0000256" key="4">
    <source>
        <dbReference type="ARBA" id="ARBA00022553"/>
    </source>
</evidence>
<feature type="region of interest" description="Disordered" evidence="16">
    <location>
        <begin position="5336"/>
        <end position="5359"/>
    </location>
</feature>
<evidence type="ECO:0000256" key="1">
    <source>
        <dbReference type="ARBA" id="ARBA00004245"/>
    </source>
</evidence>
<dbReference type="Pfam" id="PF25035">
    <property type="entry name" value="SYNE1"/>
    <property type="match status" value="1"/>
</dbReference>
<feature type="compositionally biased region" description="Low complexity" evidence="16">
    <location>
        <begin position="1348"/>
        <end position="1365"/>
    </location>
</feature>
<feature type="region of interest" description="Disordered" evidence="16">
    <location>
        <begin position="1309"/>
        <end position="1366"/>
    </location>
</feature>
<proteinExistence type="inferred from homology"/>
<feature type="region of interest" description="Disordered" evidence="16">
    <location>
        <begin position="7189"/>
        <end position="7238"/>
    </location>
</feature>
<dbReference type="SMART" id="SM00033">
    <property type="entry name" value="CH"/>
    <property type="match status" value="2"/>
</dbReference>
<feature type="compositionally biased region" description="Basic and acidic residues" evidence="16">
    <location>
        <begin position="1736"/>
        <end position="1776"/>
    </location>
</feature>
<dbReference type="InterPro" id="IPR001715">
    <property type="entry name" value="CH_dom"/>
</dbReference>
<dbReference type="SUPFAM" id="SSF46966">
    <property type="entry name" value="Spectrin repeat"/>
    <property type="match status" value="10"/>
</dbReference>
<evidence type="ECO:0008006" key="21">
    <source>
        <dbReference type="Google" id="ProtNLM"/>
    </source>
</evidence>
<evidence type="ECO:0000256" key="8">
    <source>
        <dbReference type="ARBA" id="ARBA00023054"/>
    </source>
</evidence>
<feature type="compositionally biased region" description="Polar residues" evidence="16">
    <location>
        <begin position="2960"/>
        <end position="2976"/>
    </location>
</feature>
<feature type="region of interest" description="Disordered" evidence="16">
    <location>
        <begin position="966"/>
        <end position="986"/>
    </location>
</feature>
<feature type="coiled-coil region" evidence="15">
    <location>
        <begin position="4885"/>
        <end position="4940"/>
    </location>
</feature>
<feature type="region of interest" description="Disordered" evidence="16">
    <location>
        <begin position="3027"/>
        <end position="3047"/>
    </location>
</feature>
<keyword evidence="3" id="KW-0963">Cytoplasm</keyword>
<keyword evidence="20" id="KW-1185">Reference proteome</keyword>
<feature type="topological domain" description="Perinuclear space" evidence="14">
    <location>
        <begin position="7635"/>
        <end position="7664"/>
    </location>
</feature>
<sequence length="7664" mass="864911">MASGGAEEDDGGIPLDIDNVHMVLQVEHEQIQKRTFTNWINAQLAKRCPPSFVSDLFSDLRDGSQLLDLLEVMSGLSMKRQRGRGVFQQRANIETALNFLKKKSIKLVNINIPDIIDGRPSIILGLIWTIILHCHIEELASALSFSSRHSSLDSLSSLDSWSGSPVPASPVPSGRTSPLHRRFRISAKKALLMWVRDQCQKVHCSVSVRDFKSSWRSGEAFLAILCSLRPQLVDLSLVPSRSNQENLEEAFQLAERELHIPRLLEPQDVDVKDPEEKSIMTYVAQFLQYSNDMPAPDDHLHLFPLVQTSFLSPVNLHPHITPAIAMSPLRQVSPSERAQEVTSWLQQAYEELSEAWTAAEKSSYAEKYQVFQSLAGSFTEQRRPVMTLFSAIRRCPGLNQHQHILKTAWDRLEEELQRCKTDLDVSLPPPLDSVVVWLQRAEAELKEEKGKVKDDADAAKEARAQQDTLKTLNKDMSHYINILDTYHNMDDSGDAIVPPEKFDEIKKRLTNIRVTAKYQGIKLEYQESRHTVLDLLRHVSAKVQSWKAPYRSQETIHDLLQDWHETVEHQGLLLILSDALQNLKERAYAYTSKAALGEGSQLVARQVKEAESEADLVTRAVVTARGTMDRVVSAWETYNKCLTALQAWLAQNTHLQAQSSSASTQDMTEWTSCQAQLNEAGNFLTEVTETSTSFTLAEQLSKVNMQWAECIKKAMFEVSSEPSVGASCLQMVHSLTQEAGCLLGQPLEVASAPLKASREKLQLLSKKMIGVDVSSLSASQDFQASHIEKLQQTLPQMLAEAEKTCGELQRAASKLEGHLAELDHWSTDALDCYNHIKEKMHRGHSALASTTKVLISRGLQLVNQVVTEDQDLQDFVAGLQKTSPLQHLSTSRMQHRISEAVSRCQEILGVFSSLGFKQQVGEFPNNQSPFKTACQTPKQPKTGFLVVARTKQGDQTENVVLQTQDPNQLSPRIPSHTPQQRTRGLQGWSKTLHMRAQDEKDIVTPHIVIQMMPQPLKEPTPHSFIHSHLAQAAEQGEFELLIQPQSFSNSHPQASSFSENDQSLSVTNQTPDGPQFQVSSVWSKCAASSVVEEKESSSPSQTHSSKHKSSIPGQPNTSQSNKPPVMVRSEVHSKAQSMARSRLEKARSRLQGRIQQAIKLFGGKEFSESQVKKKQKALKMLQPSMLEEFLGAVEGYGAFCSGLQLQDLMLLSDSVRKQWEDVRREMAAFVPILWSKIREGKPTFSVVQYGMHTNSFREATDQTDRDFLQHQAVTEGDASVEEGVESLRELCETLTPRKSLSLATDQLIESDEVQETQPSDTALPADGRGRQLGANTPLRPTDMSDDTQSSNNPPQQQSVESQQQELVTAVSAQLHGDGEILQLQVQDDPAEAQHHPSQSTGCVGKKNQKPSLKAEEQLLKARLLHITESSQQTQSHIQALVRSNTVEKKQKAEFTVIPETVPPQQEQLPEQGVLERMSSLENTAALMESADDQKTLITEKLNQIIRKSVDISPLTLADPTMISDLREIDDRLQAEIRKLSEQSIEEERQGPEATSLSPICQALHCSVHHLKQLRQQLGKVQSAAEALDRFLATVREVKAEIPTLLANQDPNRQKNEANWEQGRHSWQAAMQRLQAAAEQSDSVDGSLNAVGMTLTMDGTNVTCQDVVKSVSKHVVEMEKRLVMASKKQREEELFFLEKVKILEHEELNPVESCLMKIGNNFPQQSRTQEHSTPSGTEKELALEPKRSRLEGENYTKTQREEAQTMKPDNVLRIKEQRPRRRSSQITKEGEEKQDLVQRRAVLLAALRETKTAAEQLRLQEPSLPALQQRTRALTELESSLAGLLSEVQYIQDATSQSGILDEDQIREMEDLWEETTKAVTERLEQCCVLTELLKKFQSLHGELSGTLQKAENTISNQASYMGKDNLQRLHTKVQEIKVELNGLGDSIEEIRSICRQLHTRLHQIPDCNSIPFESEADALMDRWLDLSERTDSYLENLHLGLALWDGVLQLGTEVESWTNNTLAAFAQCPSFQTEDDIESLKNEIATQEESIQRFHRRAIEIQSLLQSTEPPLELQVVETQVRKKIEQLKELVSEAEDVYRQMVTTKGQITGRMEECLTSLQMIQESLLTLSGPSVATVLAKLKELCWQLHTQDEQAESLQEDVRVITAIAGPECLLSLSINETQLQEKVRNTHQLFSKVEEQTEKNIQDLDRLQTETDHLEQWLHAAEEKTAKEEDLSHLQEEALQQSMRTELLSQLVSSLQSSNLHQLALLEVSGKLMERYHNFHTHILGDLKETQFSLSKDIEAFQGLAKFTRSWVEDLRQIVDSALVKSPGSLSPIEQRLYCAQVVLNATTEGETRLEELRVTGDSLNCKLLTRDDLKQGIQETIQKTEEQWKNLLQSVEPHYSVLQADPQLTSIYLARRQEASLRVEELHHQTDQLPILFPWPGTAERTQTCLLAHQLWEEAESLQLTLTSLSEQRRELAERTSNSIWKDLSWNELDTRWSALMAELKGVSSRLEEGVSNEQHFGQLLQDCHHKLTSLQERMSVCQAKKESSAGLNTDAPSLEVLLQEVTDIEKDILQLATLKDAIIVSSTGEAQAGLSQQVSNLQNHKRVLENGIRENLGLLNRDQRIQQVKEEASCLQTALKDLTENVGDLCGTLEVLPDTIHLKQQWCAIKDLDTMLTELDARVNKLQRTRDSSMMQEMLPAEIISTITALFKDLGSLTSIFQQKKKECAENAANKMTEVISQLHQWSQRIRAKPALLSQAALDEGLQLQQALYEVLSEQHFLLDCLGAKVSKELEKSASSVFNESQTTVETLSKCLVSHSGSDVQIENVELLSRSKSKTPQSSSADETSVMGPSSATDTKENSESCQNDNKINTNGTFHTSEISHPSTEPVTDLSEGLNVEADASKQDKAYIPMQKVGISVMGASRLTEKDDDAFVPIQVPCSKISDVLPSKAQQESQHLTLTPQSLKPNLGSKADKGISYTDTNPQSSKHKTLSRDNTEMLMLDLLPTLSKTLTTQEANTQPLEADTALPKPESNSVSTTENMSEHLAAQPEATTDARCQDIAVTTKKVFTIVLDVEPMDMQRSENAGASSIDTLRCSPEAELCDAVLTELTNTGFPDKKPEPFTTPVSPESDVSSFHLAVQSETFKTVTNAQQQEKHCEDVCWSPDKIFTIVLDVEPQPWDMQQSESVGASSPDVLRCSQRVELCDAQLTEVSNEGLPEKKSGLTPTLIIPVSDETDFKSHCLSSESDSLVLVNAELEEETSARPKLPREEHHIMCELEHNEVLTSFISSNTVTECQLTHADATETTFPDVKQQKAADFCHSGKQTVGSVLFSVEDSVQIGDERVTVADTALNTGTSNEEIAEGENTEEANDTEYIESKHSKVKERRDIATLSEEESEWKLPAALEDMGATQGQPQSQESMEPERTALCLSAGLAAAETSGGSTKSSKHRSTMQDILSEIQSLVERSNIINRTPHIDLNWYLKSSLGEPEIKLVRTVQQILACRYQPAQLSVTAMTKQLGEAEEYRRCVQQQVATMKNMSATVVCDPNALKKAEGQWSAALLDASATVQVKAAQLDQVKQYHRQMTITRAFLEVLAAEKEKMSLNALGSSALQAEKLHVLLQTMERKKGMMEDLFRSSGQLSVHLSDAESSGALLAQLGDVQEEWRLLEGSIKRALRHASNATCQSSLLLKEAEQLKDKFESLQLSTWESLESKSALELVCLTTDLKLYYQLYRHLQSQSDALINFSLGQKEKDEIEHCLQGLGTLLSVTKTKLDSFTNSRGGNYSCKINKQLQDLIVWAKQADNHISVGEKLALFPEEARIQIVEMKKFQTDILSRRSKMQVQVEEIKDVASDMEKEESDQVLRTVEDLYQAITDSLDHVLDTMKKNLNDREKLLCELASMDAWLAETYAKRDPCTHVENVSKADIKKLESELKSHKLTTVEIETQLKLLEGMSESCKKIAIGLSPGESHYLVNRLSGLWTELDGLLAHEKATSWELEELIHERTSSDEELSTIQASLKQISDDLDQEKFPLTQDTLSVVTNLKHMLMEHQCQVQELQHCQETKRSPLLCSIGELQDRCKALSRNAFEQEKYLHLRKQMEESRDIVKGQIQHSQNKAVSVGERFRQCQALLVGLPLIKTQCQEAADQLEVIAQELQPSELSSERERIHHTVETLVSWENSVTDDIKNLETKLLLGLKFNSELPALIEQLQTIRLILEGAKPVIPEEKAIDIVLQQYWVIWRNMESGMRVLEGLGRKEKMNLKNYKNLYFLRDTVMRECHSWMVSLSQARESLKDYQWAAQGAIGFLHNAEATFLSAPGGFLDCTEEQRQTQQALETLEDGFQAHICHLVERVPQQPCLSRPEMEQLHISIVSQLLVGRAVLEAQAQLRLETLQRCEIRQQSHKKCHEDIRQHLSGFEARLSECAAEQVGSYDKCVAQQRNVKLLMEDIHCLAGKIEDLRAACPMHGCGVGKDGELGALWRRWVSSRRGVGLLMAHTEQRGEEWKDITTSMEQCCSFLTSLQAEVPDSSTVSFTQDEPQELLAQAEVYQAGLEQEQQALAFLEHQLEHALSLSTSQDFISPGPIGKTLVKIQENVRSLKERNLLVVAAAQAEEKERQQVQEEIGEVEKHMLAILLALEACSTPNKRQELREDLSTQKTKLKCIMDSVQSRYAEIPADIGRLIQEVQLTLQRAEQKLMEKNSPVAKLANRVIQLGSGLEKVKELLEQRNPTVSEARNVLKHVWDELDTWHSSLMLLENEVQDLAEELPDQAQLLTDQLTQPLQIYQNASQMAEHRTAFLSKIPACLQEFEDILSSATCWLGEAQLWLSTPCLFTTARSLQNHAKSLQLVLEDSERISHTLQDFRPVLAEVSTVCDMSSQEERLTQTDRQVQKMQCNVLEPLEQLLQAVAMVEEMEAELKTIEKNISKIKTILSSVDISNITLMEHLQNREVILANVRSMQRTLEEIEKCKGELHIPQEAEESLLVFSRARLLLQPLEELEQLTQQQASLLENKIREEEGKSKDPGFTIAAEVMQELGRSPHRRLVQQEAFEVSYSEEEEDEEDESCHSSSSDTLTCSIPEDLEETLNLSDVQSEDMAEIKLLSDVKEVEHLAEQFSSEMEMSSESAEARLLSMKPGVDTNFGSKNAENVLIELDSAGKTFSPITVTTESLNTATIPAAEDQFVTAATDQHHESPKHETLHTVPQTKCPQAAAALEDTRLIPSRPITPFTSKRASDEFLEEEVEDLCLSTAPHPDLDTSNSLKSEVSSSHRRLVEGSQQPQEFSEMPISLAECKEDDKESERWNQLHSQISKKLITLTKVKEEHQSLISADDGGNSEKVPERELISTGSSSAVLQRTHESITMLRQIVSATGRSTGVKKELHEAVRRVLFCLDSLTDLLLTPGGSGEDDSQLKLLQQECVSAELETLVELLSEVKSETGPALSKDEPDAYSCLTCLQDCLHTVQLVFTFPHNQLTEHPAIKNQHQELFSIQPCLLDVVELGQSEIFPRLNDAPSLECVLGRHLRESPGEKAKLQHASRSLLQGIARLLELGEECITERQMSQVHNYSKLQTVLCRHKKLLQVLRSQLAYVQHLFQHEPEALKCQEDERVQLEVRAKALQQQALEQEVASQRRLLEWTRWEGNCAGLGRVLDECEAFISSGAPEGDDDEEKLQHRLDACQQTLVRLDESRAALGRLLDDEMVLQAEPLFAASVGQAGGALELRCRSVSRRTEQEIQRCRDIQDTQTRFQTDFALLSERLLGANKPLKTLSDLADASDLSQECVHSNLTKLLDFSIQVEAMSVLKESVSKDGTRLLHLREADCPGLRTQLTQLEVSWNRLTSDQSKIQEQLQQRLLAAQPPVELLSDLEDRLKNMEAQLKQEKEGVLKATNAAQITEVLWHYQVLQAAVANGQLLLDFLCQPAPQTVGADIQALRSERTVFSEKLGTFRLKWQHFQRELENQIRGTEQIHHNCAGRERHLQRLHGWIERQKIQVNLWKQPTSQTLAHKALLEWEAVVGRVREVASAVQELQTRRVHGEKGEEHPSDTTFSTKAESTSHACRDLSQQMEALRPVLQRAVDDWSCFHRNLQDAILHTTRLRCALHHQQAPLFSLKQAEGYSDLLQQLQGEAGKGEELWTAVDKSCQNLVQTLHPGAAQALHDQVEGERKRWNDIVQEIKDEYIKTEETRSLWQEYTRLSDNCSVHLQNLWHQWEKLSNSSLSPEQNTQDTYYSVKKLQEAAEDLQGSVGEVLAVSKPLTGQLEPLPANLIQSETRLLSRDILLLNQAMSGKKKSLQEDLDQQKLFHTQLEAIEKQTRNLLNKSKDTDSVQQVLLELSNLYPSVAEIREMGSCMTLAKQETERLHMLSGDWVESMTSVSDMNRKLQAERQHSQSFQEKCKNLTSIQEKLKQESVCRKPPSYSSVQEMLAVHQRLQAEITAGHQFLQGLLCDAVRSMEKERGEKRSELMAHVACMKESWFNSIALARQNQTLTKEQLHHWRIYHCGLKLLRKLLTDVDSLLPPTGPSLCTLQQLQNCANNYQCAEQSLGLHSPVYTQTLEAGKHLCETMTEPESQNRLQSELLAIEEAWERSSSLVRRRRDLVHNTVQMWSECQDGITNIMSELDELKLKLPLSEGLEDSEEEVLIQETELSLQRLAGGLKELVTMKTDLSQYVVASDSALLEQQLEQLHSQWEELCMKVSLHRQEIADRLNAWTIFNDKNREFCDWLTQMENKVCHSGDLSIEEMVEKLKKDCMEEINLFSENKSHLKQLGEQLLLASDEAKQSQVHGSLQEVNQRWHNLFHHIEARVKKLKETLVTVQQLDKNMSNLRSWLSRIEAELSRPITYSVCHEQEIQRRLAEQQELQRDIEQHTEGVASVLSLCDVLLRDEDAAGGTEAESDSLQETSRSLDQRWRTICAMALDRRLRIEETWTLWCKFLNDYSRFDDWLKMAERTAANPNSADVLFTVAKEELKKFEGFQRQVHEWLTQLELVNNQYRRLARENRTDRASQLKAMVHEGNRRWDTLHRRVAAILRRLKYFTSQREEFEGTRESMLVWLTELDLQLTNVEHFSESDVHHKIQQLNSFQKEITLNTERIDGLIVFGEGLIQRSSPQDAALIEDELEELHSYCQEVFSRLVRFHQRLSHPPSREEPELSATTFSLESSLELIGRPWLGRNLGSLPATPTHLLTSPLERSGRETPASVDSLPLEWDHTGDVGGSSSHEDDEEEEADDEEGPYFSALSVCSRSMAVHEPPRWRPPADTETQLDTEGNLETPTLTSTPLKHNYLRLMSQCSGSIENIKRVSLILDDEEQPEEFGLTGLTVSDKQSGVIERWELLQAQSRCNQQVGSQEPQTPTSDLDDITSWLENVILELKHLKHSDPAASIEDMEARAKELKEMQKMFAHYKSIMLSVNLWTEEAPELQNRLMSMNRDWSRVCTGLQQWDSSLRKTLMRCQEFHETLHSLLLWLAHAESRRYAVDISHPDITARALQQHSSTLTDLREELRGRQAQQASLQALWSQLQPEDGAEESDEAQEKLHVTGSKLKLLLRQVDQDLSTLQQRLDCESASAVEAQNASSDTFQESVHSKKSSSSQREMRDSARPRSFFYRVLRAAFPLQLLLLLLLLLPCLIPVSESDPSCTVANNFARSFYPMLHYTNGPPPT</sequence>
<feature type="coiled-coil region" evidence="15">
    <location>
        <begin position="1522"/>
        <end position="1549"/>
    </location>
</feature>
<dbReference type="InterPro" id="IPR002017">
    <property type="entry name" value="Spectrin_repeat"/>
</dbReference>
<feature type="region of interest" description="Disordered" evidence="16">
    <location>
        <begin position="5061"/>
        <end position="5083"/>
    </location>
</feature>
<evidence type="ECO:0000256" key="13">
    <source>
        <dbReference type="ARBA" id="ARBA00046312"/>
    </source>
</evidence>
<dbReference type="Pfam" id="PF00307">
    <property type="entry name" value="CH"/>
    <property type="match status" value="2"/>
</dbReference>
<feature type="compositionally biased region" description="Polar residues" evidence="16">
    <location>
        <begin position="1111"/>
        <end position="1122"/>
    </location>
</feature>
<dbReference type="SUPFAM" id="SSF47576">
    <property type="entry name" value="Calponin-homology domain, CH-domain"/>
    <property type="match status" value="1"/>
</dbReference>
<dbReference type="PROSITE" id="PS51049">
    <property type="entry name" value="KASH"/>
    <property type="match status" value="1"/>
</dbReference>
<feature type="region of interest" description="Disordered" evidence="16">
    <location>
        <begin position="1047"/>
        <end position="1076"/>
    </location>
</feature>
<dbReference type="FunFam" id="1.10.418.10:FF:000057">
    <property type="entry name" value="Calmin"/>
    <property type="match status" value="1"/>
</dbReference>
<feature type="compositionally biased region" description="Polar residues" evidence="16">
    <location>
        <begin position="7576"/>
        <end position="7585"/>
    </location>
</feature>
<feature type="compositionally biased region" description="Polar residues" evidence="16">
    <location>
        <begin position="1723"/>
        <end position="1735"/>
    </location>
</feature>
<dbReference type="InterPro" id="IPR036872">
    <property type="entry name" value="CH_dom_sf"/>
</dbReference>
<dbReference type="Pfam" id="PF25034">
    <property type="entry name" value="Spectrin_SYNE1"/>
    <property type="match status" value="1"/>
</dbReference>
<dbReference type="InterPro" id="IPR001589">
    <property type="entry name" value="Actinin_actin-bd_CS"/>
</dbReference>
<dbReference type="GO" id="GO:0003779">
    <property type="term" value="F:actin binding"/>
    <property type="evidence" value="ECO:0007669"/>
    <property type="project" value="UniProtKB-KW"/>
</dbReference>
<dbReference type="CDD" id="cd00176">
    <property type="entry name" value="SPEC"/>
    <property type="match status" value="2"/>
</dbReference>
<dbReference type="PANTHER" id="PTHR14514:SF4">
    <property type="entry name" value="NESPRIN-2"/>
    <property type="match status" value="1"/>
</dbReference>
<reference evidence="19" key="3">
    <citation type="submission" date="2025-09" db="UniProtKB">
        <authorList>
            <consortium name="Ensembl"/>
        </authorList>
    </citation>
    <scope>IDENTIFICATION</scope>
</reference>
<evidence type="ECO:0000256" key="7">
    <source>
        <dbReference type="ARBA" id="ARBA00022989"/>
    </source>
</evidence>
<dbReference type="Pfam" id="PF10541">
    <property type="entry name" value="KASH"/>
    <property type="match status" value="1"/>
</dbReference>
<evidence type="ECO:0000256" key="6">
    <source>
        <dbReference type="ARBA" id="ARBA00022737"/>
    </source>
</evidence>
<dbReference type="GeneTree" id="ENSGT00940000154656"/>
<feature type="compositionally biased region" description="Basic and acidic residues" evidence="16">
    <location>
        <begin position="6039"/>
        <end position="6051"/>
    </location>
</feature>
<keyword evidence="8 15" id="KW-0175">Coiled coil</keyword>
<comment type="subcellular location">
    <subcellularLocation>
        <location evidence="1">Cytoplasm</location>
        <location evidence="1">Cytoskeleton</location>
    </subcellularLocation>
    <subcellularLocation>
        <location evidence="13">Nucleus outer membrane</location>
        <topology evidence="13">Single-pass type IV membrane protein</topology>
    </subcellularLocation>
</comment>
<dbReference type="FunFam" id="1.20.58.60:FF:000157">
    <property type="entry name" value="Nesprin-1 isoform 1"/>
    <property type="match status" value="1"/>
</dbReference>
<feature type="region of interest" description="Disordered" evidence="16">
    <location>
        <begin position="7576"/>
        <end position="7599"/>
    </location>
</feature>
<dbReference type="SMART" id="SM01249">
    <property type="entry name" value="KASH"/>
    <property type="match status" value="1"/>
</dbReference>
<feature type="coiled-coil region" evidence="15">
    <location>
        <begin position="5868"/>
        <end position="5898"/>
    </location>
</feature>
<dbReference type="InterPro" id="IPR056887">
    <property type="entry name" value="SYNE1/2_dom"/>
</dbReference>
<accession>A0AAQ5ZGR2</accession>
<feature type="compositionally biased region" description="Acidic residues" evidence="16">
    <location>
        <begin position="5063"/>
        <end position="5073"/>
    </location>
</feature>
<feature type="region of interest" description="Disordered" evidence="16">
    <location>
        <begin position="2957"/>
        <end position="3004"/>
    </location>
</feature>
<feature type="region of interest" description="Disordered" evidence="16">
    <location>
        <begin position="158"/>
        <end position="177"/>
    </location>
</feature>
<feature type="domain" description="Calponin-homology (CH)" evidence="17">
    <location>
        <begin position="185"/>
        <end position="291"/>
    </location>
</feature>
<evidence type="ECO:0000313" key="20">
    <source>
        <dbReference type="Proteomes" id="UP001501940"/>
    </source>
</evidence>
<dbReference type="Gene3D" id="1.10.418.10">
    <property type="entry name" value="Calponin-like domain"/>
    <property type="match status" value="2"/>
</dbReference>
<keyword evidence="9 14" id="KW-0472">Membrane</keyword>
<dbReference type="SMART" id="SM00150">
    <property type="entry name" value="SPEC"/>
    <property type="match status" value="7"/>
</dbReference>
<dbReference type="GO" id="GO:0005640">
    <property type="term" value="C:nuclear outer membrane"/>
    <property type="evidence" value="ECO:0007669"/>
    <property type="project" value="UniProtKB-SubCell"/>
</dbReference>
<dbReference type="InterPro" id="IPR057057">
    <property type="entry name" value="Spectrin_SYNE1"/>
</dbReference>
<evidence type="ECO:0000256" key="12">
    <source>
        <dbReference type="ARBA" id="ARBA00023242"/>
    </source>
</evidence>
<dbReference type="InterPro" id="IPR018159">
    <property type="entry name" value="Spectrin/alpha-actinin"/>
</dbReference>
<feature type="coiled-coil region" evidence="15">
    <location>
        <begin position="5609"/>
        <end position="5636"/>
    </location>
</feature>
<feature type="region of interest" description="Disordered" evidence="16">
    <location>
        <begin position="7251"/>
        <end position="7281"/>
    </location>
</feature>
<feature type="compositionally biased region" description="Acidic residues" evidence="16">
    <location>
        <begin position="7225"/>
        <end position="7237"/>
    </location>
</feature>
<feature type="region of interest" description="Disordered" evidence="16">
    <location>
        <begin position="6039"/>
        <end position="6061"/>
    </location>
</feature>
<feature type="region of interest" description="Disordered" evidence="16">
    <location>
        <begin position="1092"/>
        <end position="1127"/>
    </location>
</feature>
<dbReference type="Proteomes" id="UP001501940">
    <property type="component" value="Chromosome 12"/>
</dbReference>
<evidence type="ECO:0000256" key="9">
    <source>
        <dbReference type="ARBA" id="ARBA00023136"/>
    </source>
</evidence>
<evidence type="ECO:0000256" key="2">
    <source>
        <dbReference type="ARBA" id="ARBA00008619"/>
    </source>
</evidence>
<evidence type="ECO:0000256" key="10">
    <source>
        <dbReference type="ARBA" id="ARBA00023203"/>
    </source>
</evidence>
<feature type="compositionally biased region" description="Low complexity" evidence="16">
    <location>
        <begin position="158"/>
        <end position="174"/>
    </location>
</feature>
<evidence type="ECO:0000313" key="19">
    <source>
        <dbReference type="Ensembl" id="ENSAOCP00000065273.1"/>
    </source>
</evidence>
<feature type="domain" description="Calponin-homology (CH)" evidence="17">
    <location>
        <begin position="30"/>
        <end position="135"/>
    </location>
</feature>
<reference evidence="19 20" key="1">
    <citation type="submission" date="2022-01" db="EMBL/GenBank/DDBJ databases">
        <title>A chromosome-scale genome assembly of the false clownfish, Amphiprion ocellaris.</title>
        <authorList>
            <person name="Ryu T."/>
        </authorList>
    </citation>
    <scope>NUCLEOTIDE SEQUENCE [LARGE SCALE GENOMIC DNA]</scope>
</reference>
<dbReference type="PANTHER" id="PTHR14514">
    <property type="entry name" value="PKA ANCHORING PROTEIN"/>
    <property type="match status" value="1"/>
</dbReference>
<dbReference type="PROSITE" id="PS50021">
    <property type="entry name" value="CH"/>
    <property type="match status" value="2"/>
</dbReference>
<feature type="compositionally biased region" description="Polar residues" evidence="16">
    <location>
        <begin position="7264"/>
        <end position="7281"/>
    </location>
</feature>
<keyword evidence="11" id="KW-0206">Cytoskeleton</keyword>
<keyword evidence="4" id="KW-0597">Phosphoprotein</keyword>
<dbReference type="FunFam" id="1.20.58.60:FF:000126">
    <property type="entry name" value="Spectrin repeat containing, nuclear envelope 1a"/>
    <property type="match status" value="1"/>
</dbReference>
<dbReference type="Ensembl" id="ENSAOCT00000082043.1">
    <property type="protein sequence ID" value="ENSAOCP00000065273.1"/>
    <property type="gene ID" value="ENSAOCG00000031354.1"/>
</dbReference>
<dbReference type="InterPro" id="IPR012315">
    <property type="entry name" value="KASH"/>
</dbReference>
<evidence type="ECO:0000256" key="15">
    <source>
        <dbReference type="SAM" id="Coils"/>
    </source>
</evidence>
<evidence type="ECO:0000256" key="3">
    <source>
        <dbReference type="ARBA" id="ARBA00022490"/>
    </source>
</evidence>
<evidence type="ECO:0000256" key="5">
    <source>
        <dbReference type="ARBA" id="ARBA00022692"/>
    </source>
</evidence>
<evidence type="ECO:0000256" key="14">
    <source>
        <dbReference type="PROSITE-ProRule" id="PRU00385"/>
    </source>
</evidence>
<feature type="domain" description="KASH" evidence="18">
    <location>
        <begin position="7605"/>
        <end position="7664"/>
    </location>
</feature>
<keyword evidence="7" id="KW-1133">Transmembrane helix</keyword>
<feature type="coiled-coil region" evidence="15">
    <location>
        <begin position="2030"/>
        <end position="2105"/>
    </location>
</feature>
<keyword evidence="10" id="KW-0009">Actin-binding</keyword>
<comment type="similarity">
    <text evidence="2">Belongs to the nesprin family.</text>
</comment>
<feature type="coiled-coil region" evidence="15">
    <location>
        <begin position="4555"/>
        <end position="4582"/>
    </location>
</feature>
<feature type="compositionally biased region" description="Polar residues" evidence="16">
    <location>
        <begin position="2853"/>
        <end position="2865"/>
    </location>
</feature>
<feature type="region of interest" description="Disordered" evidence="16">
    <location>
        <begin position="2840"/>
        <end position="2902"/>
    </location>
</feature>
<name>A0AAQ5ZGR2_AMPOC</name>
<evidence type="ECO:0000256" key="16">
    <source>
        <dbReference type="SAM" id="MobiDB-lite"/>
    </source>
</evidence>
<keyword evidence="12" id="KW-0539">Nucleus</keyword>
<dbReference type="Gene3D" id="1.20.58.60">
    <property type="match status" value="6"/>
</dbReference>
<organism evidence="19 20">
    <name type="scientific">Amphiprion ocellaris</name>
    <name type="common">Clown anemonefish</name>
    <dbReference type="NCBI Taxonomy" id="80972"/>
    <lineage>
        <taxon>Eukaryota</taxon>
        <taxon>Metazoa</taxon>
        <taxon>Chordata</taxon>
        <taxon>Craniata</taxon>
        <taxon>Vertebrata</taxon>
        <taxon>Euteleostomi</taxon>
        <taxon>Actinopterygii</taxon>
        <taxon>Neopterygii</taxon>
        <taxon>Teleostei</taxon>
        <taxon>Neoteleostei</taxon>
        <taxon>Acanthomorphata</taxon>
        <taxon>Ovalentaria</taxon>
        <taxon>Pomacentridae</taxon>
        <taxon>Amphiprion</taxon>
    </lineage>
</organism>
<feature type="compositionally biased region" description="Polar residues" evidence="16">
    <location>
        <begin position="2872"/>
        <end position="2898"/>
    </location>
</feature>
<protein>
    <recommendedName>
        <fullName evidence="21">Nesprin-2-like</fullName>
    </recommendedName>
</protein>
<feature type="region of interest" description="Disordered" evidence="16">
    <location>
        <begin position="1387"/>
        <end position="1409"/>
    </location>
</feature>
<keyword evidence="5 14" id="KW-0812">Transmembrane</keyword>
<evidence type="ECO:0000259" key="18">
    <source>
        <dbReference type="PROSITE" id="PS51049"/>
    </source>
</evidence>
<feature type="region of interest" description="Disordered" evidence="16">
    <location>
        <begin position="1723"/>
        <end position="1791"/>
    </location>
</feature>
<feature type="compositionally biased region" description="Polar residues" evidence="16">
    <location>
        <begin position="6052"/>
        <end position="6061"/>
    </location>
</feature>
<keyword evidence="6" id="KW-0677">Repeat</keyword>
<dbReference type="Pfam" id="PF00435">
    <property type="entry name" value="Spectrin"/>
    <property type="match status" value="1"/>
</dbReference>
<feature type="topological domain" description="Cytoplasmic" evidence="14">
    <location>
        <begin position="1"/>
        <end position="7613"/>
    </location>
</feature>